<evidence type="ECO:0000313" key="3">
    <source>
        <dbReference type="Proteomes" id="UP000095282"/>
    </source>
</evidence>
<keyword evidence="3" id="KW-1185">Reference proteome</keyword>
<reference evidence="4" key="1">
    <citation type="submission" date="2016-11" db="UniProtKB">
        <authorList>
            <consortium name="WormBaseParasite"/>
        </authorList>
    </citation>
    <scope>IDENTIFICATION</scope>
</reference>
<dbReference type="eggNOG" id="ENOG502R8ZH">
    <property type="taxonomic scope" value="Eukaryota"/>
</dbReference>
<evidence type="ECO:0000256" key="2">
    <source>
        <dbReference type="SAM" id="SignalP"/>
    </source>
</evidence>
<organism evidence="3 4">
    <name type="scientific">Caenorhabditis tropicalis</name>
    <dbReference type="NCBI Taxonomy" id="1561998"/>
    <lineage>
        <taxon>Eukaryota</taxon>
        <taxon>Metazoa</taxon>
        <taxon>Ecdysozoa</taxon>
        <taxon>Nematoda</taxon>
        <taxon>Chromadorea</taxon>
        <taxon>Rhabditida</taxon>
        <taxon>Rhabditina</taxon>
        <taxon>Rhabditomorpha</taxon>
        <taxon>Rhabditoidea</taxon>
        <taxon>Rhabditidae</taxon>
        <taxon>Peloderinae</taxon>
        <taxon>Caenorhabditis</taxon>
    </lineage>
</organism>
<feature type="compositionally biased region" description="Basic and acidic residues" evidence="1">
    <location>
        <begin position="73"/>
        <end position="84"/>
    </location>
</feature>
<evidence type="ECO:0000256" key="1">
    <source>
        <dbReference type="SAM" id="MobiDB-lite"/>
    </source>
</evidence>
<feature type="compositionally biased region" description="Acidic residues" evidence="1">
    <location>
        <begin position="104"/>
        <end position="117"/>
    </location>
</feature>
<sequence length="150" mass="17594">MSLLGVFWRNLNKWKWMTISHVCCIILTPSLADIPDPYYHGLIFVHLFFLKQLFVVCENPYSNCSQNIPGTKSETRGEEKEDRSKKRIEAMQCTRLIEYPPPVDSDDESETETDDDNCVIVKLPDIWDSSDDEYHEASQEFMNRNRKQLN</sequence>
<proteinExistence type="predicted"/>
<dbReference type="AlphaFoldDB" id="A0A1I7SYK8"/>
<evidence type="ECO:0000313" key="4">
    <source>
        <dbReference type="WBParaSite" id="Csp11.Scaffold320.g818.t1"/>
    </source>
</evidence>
<feature type="region of interest" description="Disordered" evidence="1">
    <location>
        <begin position="64"/>
        <end position="84"/>
    </location>
</feature>
<feature type="signal peptide" evidence="2">
    <location>
        <begin position="1"/>
        <end position="32"/>
    </location>
</feature>
<name>A0A1I7SYK8_9PELO</name>
<feature type="region of interest" description="Disordered" evidence="1">
    <location>
        <begin position="99"/>
        <end position="118"/>
    </location>
</feature>
<accession>A0A1I7SYK8</accession>
<protein>
    <submittedName>
        <fullName evidence="4">Secreted protein</fullName>
    </submittedName>
</protein>
<dbReference type="WBParaSite" id="Csp11.Scaffold320.g818.t1">
    <property type="protein sequence ID" value="Csp11.Scaffold320.g818.t1"/>
    <property type="gene ID" value="Csp11.Scaffold320.g818"/>
</dbReference>
<feature type="chain" id="PRO_5009306842" evidence="2">
    <location>
        <begin position="33"/>
        <end position="150"/>
    </location>
</feature>
<dbReference type="Proteomes" id="UP000095282">
    <property type="component" value="Unplaced"/>
</dbReference>
<keyword evidence="2" id="KW-0732">Signal</keyword>